<feature type="region of interest" description="Disordered" evidence="5">
    <location>
        <begin position="417"/>
        <end position="466"/>
    </location>
</feature>
<feature type="compositionally biased region" description="Polar residues" evidence="5">
    <location>
        <begin position="286"/>
        <end position="295"/>
    </location>
</feature>
<dbReference type="Pfam" id="PF03770">
    <property type="entry name" value="IPK"/>
    <property type="match status" value="1"/>
</dbReference>
<sequence length="1149" mass="128214">MQHASPVGIGRKVAATLQLFKESTGTPTTEEPNPLEQSRSALGKRRAGSFHQGDDVAQARFEFVKRSDWPEREAAAVRRDRSKVTLQRVETQDSISTPRSALFRETSVGDLAQWRQAVVSSLDDTGRGRRREREHHHESPVALEPQSSGSDTSVSSVATFQDRERAALRSPPIRHRVFPPSPSPSRPPLDRIPPPSPRVFPSASSPSLTRPSLPDVVPHPSSVLHRSLSRSLTRSDYDSLDLATPPAPAPTAYSPWSTDDESAWETASVSTNVTTTTSSSPFPRSPLQTTSTSLSRPMLRSPDDDNDERHSRIVPSSPGDEPATEYQSNDINDYLDVDWDIPPDGLPHIPLRPFRNQVGGHSPIYKFTKRAVCKPLVSRENLFYEAVERKAPPLLEFIPRYLGVMLVQYRRVLREHESPSLPPARPPLHKAATETPSIQIPKRTQGPSPVPEAEEGGDTAPPSESEMPEVALDYNRHIIPQWMLAGTRNRALSQSYASGGSSYFVHPRLRAHLNGGTASSPDLRAPEGAGGAVGFRPRSSPLAQSLGLSMDAPTPANSPNVPARTLPLHNPAAESKEALKKSTKTRDKFVHSADEDDNAMRGRPSMRASYSDRTVVQPQSPGFVLTNGCFGGTGSTMVNQRFKDHVFSSILRRFNKRAHRRRGSASGVRTEDEGDADCEGDASERVVRRRIMRVGPVERLKQEEAEANGTALRRVQSETSLSRPPQEQSGNGGGKGTADIFDFEEERLSPVERPGGLANHRFLSPLRRRSRSRSLEPPTLLREVSYGQRRVSEPPVIPEQPEASAPVTRQNHFILMEDLTGRLKRPCVLDLKMGTRQYGMDATHAKKKSQRKKCEYTTSKALGVRLCGMQVWNNKTESYVTQDKYMGRGVRPDEFPSVLASFLHNGERLMAYQIPPLLQKLYALARIINRLKGFRFYGCSLLLIYEGDPEVQDMYKSHLCEHPSSRSKRGESLERNRSRVSRENEERQDPPTLRRSHSEDLLVGSVTKRSGRRHKRGEVDIRIVDFAHTTTGTDWLPYPEDLSKENLQVVTSGKGYRAEIDSETGLLYARFPPHYPEQPDRGFLWGLKNLSETLERIWSDERIRRIKVSREDPSVVAHQLSALNTEGKEIFQKIFGSPGHDEDPGMVST</sequence>
<feature type="region of interest" description="Disordered" evidence="5">
    <location>
        <begin position="117"/>
        <end position="327"/>
    </location>
</feature>
<keyword evidence="7" id="KW-1185">Reference proteome</keyword>
<dbReference type="OrthoDB" id="2573163at2759"/>
<feature type="compositionally biased region" description="Basic and acidic residues" evidence="5">
    <location>
        <begin position="73"/>
        <end position="83"/>
    </location>
</feature>
<dbReference type="PANTHER" id="PTHR12400:SF21">
    <property type="entry name" value="KINASE"/>
    <property type="match status" value="1"/>
</dbReference>
<dbReference type="GO" id="GO:0005634">
    <property type="term" value="C:nucleus"/>
    <property type="evidence" value="ECO:0007669"/>
    <property type="project" value="TreeGrafter"/>
</dbReference>
<evidence type="ECO:0000256" key="3">
    <source>
        <dbReference type="ARBA" id="ARBA00022777"/>
    </source>
</evidence>
<dbReference type="EC" id="2.7.-.-" evidence="4"/>
<keyword evidence="3 4" id="KW-0418">Kinase</keyword>
<evidence type="ECO:0000256" key="5">
    <source>
        <dbReference type="SAM" id="MobiDB-lite"/>
    </source>
</evidence>
<dbReference type="EMBL" id="KV425564">
    <property type="protein sequence ID" value="KZT27018.1"/>
    <property type="molecule type" value="Genomic_DNA"/>
</dbReference>
<evidence type="ECO:0000256" key="2">
    <source>
        <dbReference type="ARBA" id="ARBA00022679"/>
    </source>
</evidence>
<gene>
    <name evidence="6" type="ORF">NEOLEDRAFT_1111697</name>
</gene>
<feature type="region of interest" description="Disordered" evidence="5">
    <location>
        <begin position="701"/>
        <end position="738"/>
    </location>
</feature>
<dbReference type="InParanoid" id="A0A165TQE4"/>
<reference evidence="6 7" key="1">
    <citation type="journal article" date="2016" name="Mol. Biol. Evol.">
        <title>Comparative Genomics of Early-Diverging Mushroom-Forming Fungi Provides Insights into the Origins of Lignocellulose Decay Capabilities.</title>
        <authorList>
            <person name="Nagy L.G."/>
            <person name="Riley R."/>
            <person name="Tritt A."/>
            <person name="Adam C."/>
            <person name="Daum C."/>
            <person name="Floudas D."/>
            <person name="Sun H."/>
            <person name="Yadav J.S."/>
            <person name="Pangilinan J."/>
            <person name="Larsson K.H."/>
            <person name="Matsuura K."/>
            <person name="Barry K."/>
            <person name="Labutti K."/>
            <person name="Kuo R."/>
            <person name="Ohm R.A."/>
            <person name="Bhattacharya S.S."/>
            <person name="Shirouzu T."/>
            <person name="Yoshinaga Y."/>
            <person name="Martin F.M."/>
            <person name="Grigoriev I.V."/>
            <person name="Hibbett D.S."/>
        </authorList>
    </citation>
    <scope>NUCLEOTIDE SEQUENCE [LARGE SCALE GENOMIC DNA]</scope>
    <source>
        <strain evidence="6 7">HHB14362 ss-1</strain>
    </source>
</reference>
<dbReference type="GO" id="GO:0008440">
    <property type="term" value="F:inositol-1,4,5-trisphosphate 3-kinase activity"/>
    <property type="evidence" value="ECO:0007669"/>
    <property type="project" value="TreeGrafter"/>
</dbReference>
<feature type="compositionally biased region" description="Pro residues" evidence="5">
    <location>
        <begin position="179"/>
        <end position="198"/>
    </location>
</feature>
<feature type="compositionally biased region" description="Low complexity" evidence="5">
    <location>
        <begin position="221"/>
        <end position="244"/>
    </location>
</feature>
<feature type="compositionally biased region" description="Basic and acidic residues" evidence="5">
    <location>
        <begin position="574"/>
        <end position="593"/>
    </location>
</feature>
<evidence type="ECO:0000256" key="1">
    <source>
        <dbReference type="ARBA" id="ARBA00007374"/>
    </source>
</evidence>
<dbReference type="GO" id="GO:0046854">
    <property type="term" value="P:phosphatidylinositol phosphate biosynthetic process"/>
    <property type="evidence" value="ECO:0007669"/>
    <property type="project" value="TreeGrafter"/>
</dbReference>
<feature type="region of interest" description="Disordered" evidence="5">
    <location>
        <begin position="656"/>
        <end position="680"/>
    </location>
</feature>
<feature type="compositionally biased region" description="Polar residues" evidence="5">
    <location>
        <begin position="717"/>
        <end position="729"/>
    </location>
</feature>
<dbReference type="InterPro" id="IPR005522">
    <property type="entry name" value="IPK"/>
</dbReference>
<dbReference type="STRING" id="1314782.A0A165TQE4"/>
<dbReference type="SUPFAM" id="SSF56104">
    <property type="entry name" value="SAICAR synthase-like"/>
    <property type="match status" value="1"/>
</dbReference>
<feature type="region of interest" description="Disordered" evidence="5">
    <location>
        <begin position="73"/>
        <end position="101"/>
    </location>
</feature>
<dbReference type="GO" id="GO:0000824">
    <property type="term" value="F:inositol-1,4,5,6-tetrakisphosphate 3-kinase activity"/>
    <property type="evidence" value="ECO:0007669"/>
    <property type="project" value="TreeGrafter"/>
</dbReference>
<dbReference type="Gene3D" id="3.30.470.160">
    <property type="entry name" value="Inositol polyphosphate kinase"/>
    <property type="match status" value="1"/>
</dbReference>
<dbReference type="GO" id="GO:0005737">
    <property type="term" value="C:cytoplasm"/>
    <property type="evidence" value="ECO:0007669"/>
    <property type="project" value="TreeGrafter"/>
</dbReference>
<feature type="region of interest" description="Disordered" evidence="5">
    <location>
        <begin position="20"/>
        <end position="56"/>
    </location>
</feature>
<dbReference type="GO" id="GO:0032958">
    <property type="term" value="P:inositol phosphate biosynthetic process"/>
    <property type="evidence" value="ECO:0007669"/>
    <property type="project" value="InterPro"/>
</dbReference>
<dbReference type="AlphaFoldDB" id="A0A165TQE4"/>
<organism evidence="6 7">
    <name type="scientific">Neolentinus lepideus HHB14362 ss-1</name>
    <dbReference type="NCBI Taxonomy" id="1314782"/>
    <lineage>
        <taxon>Eukaryota</taxon>
        <taxon>Fungi</taxon>
        <taxon>Dikarya</taxon>
        <taxon>Basidiomycota</taxon>
        <taxon>Agaricomycotina</taxon>
        <taxon>Agaricomycetes</taxon>
        <taxon>Gloeophyllales</taxon>
        <taxon>Gloeophyllaceae</taxon>
        <taxon>Neolentinus</taxon>
    </lineage>
</organism>
<dbReference type="PANTHER" id="PTHR12400">
    <property type="entry name" value="INOSITOL POLYPHOSPHATE KINASE"/>
    <property type="match status" value="1"/>
</dbReference>
<proteinExistence type="inferred from homology"/>
<feature type="region of interest" description="Disordered" evidence="5">
    <location>
        <begin position="515"/>
        <end position="612"/>
    </location>
</feature>
<evidence type="ECO:0000256" key="4">
    <source>
        <dbReference type="RuleBase" id="RU363090"/>
    </source>
</evidence>
<feature type="compositionally biased region" description="Low complexity" evidence="5">
    <location>
        <begin position="268"/>
        <end position="280"/>
    </location>
</feature>
<dbReference type="InterPro" id="IPR038286">
    <property type="entry name" value="IPK_sf"/>
</dbReference>
<feature type="compositionally biased region" description="Polar residues" evidence="5">
    <location>
        <begin position="21"/>
        <end position="40"/>
    </location>
</feature>
<comment type="similarity">
    <text evidence="1 4">Belongs to the inositol phosphokinase (IPK) family.</text>
</comment>
<keyword evidence="2 4" id="KW-0808">Transferase</keyword>
<dbReference type="Proteomes" id="UP000076761">
    <property type="component" value="Unassembled WGS sequence"/>
</dbReference>
<accession>A0A165TQE4</accession>
<protein>
    <recommendedName>
        <fullName evidence="4">Kinase</fullName>
        <ecNumber evidence="4">2.7.-.-</ecNumber>
    </recommendedName>
</protein>
<feature type="compositionally biased region" description="Basic and acidic residues" evidence="5">
    <location>
        <begin position="960"/>
        <end position="989"/>
    </location>
</feature>
<feature type="region of interest" description="Disordered" evidence="5">
    <location>
        <begin position="768"/>
        <end position="805"/>
    </location>
</feature>
<evidence type="ECO:0000313" key="6">
    <source>
        <dbReference type="EMBL" id="KZT27018.1"/>
    </source>
</evidence>
<feature type="compositionally biased region" description="Polar residues" evidence="5">
    <location>
        <begin position="84"/>
        <end position="99"/>
    </location>
</feature>
<dbReference type="FunCoup" id="A0A165TQE4">
    <property type="interactions" value="248"/>
</dbReference>
<feature type="compositionally biased region" description="Low complexity" evidence="5">
    <location>
        <begin position="147"/>
        <end position="156"/>
    </location>
</feature>
<evidence type="ECO:0000313" key="7">
    <source>
        <dbReference type="Proteomes" id="UP000076761"/>
    </source>
</evidence>
<feature type="region of interest" description="Disordered" evidence="5">
    <location>
        <begin position="960"/>
        <end position="1001"/>
    </location>
</feature>
<feature type="compositionally biased region" description="Basic and acidic residues" evidence="5">
    <location>
        <begin position="301"/>
        <end position="311"/>
    </location>
</feature>
<name>A0A165TQE4_9AGAM</name>